<feature type="region of interest" description="Disordered" evidence="1">
    <location>
        <begin position="1"/>
        <end position="30"/>
    </location>
</feature>
<keyword evidence="3" id="KW-1185">Reference proteome</keyword>
<reference evidence="2" key="1">
    <citation type="submission" date="2022-06" db="EMBL/GenBank/DDBJ databases">
        <title>Ornithinimicrobium HY1793.</title>
        <authorList>
            <person name="Huang Y."/>
        </authorList>
    </citation>
    <scope>NUCLEOTIDE SEQUENCE</scope>
    <source>
        <strain evidence="2">HY1793</strain>
    </source>
</reference>
<name>A0ABY4YZ01_9MICO</name>
<feature type="region of interest" description="Disordered" evidence="1">
    <location>
        <begin position="73"/>
        <end position="114"/>
    </location>
</feature>
<proteinExistence type="predicted"/>
<evidence type="ECO:0000256" key="1">
    <source>
        <dbReference type="SAM" id="MobiDB-lite"/>
    </source>
</evidence>
<gene>
    <name evidence="2" type="ORF">NF556_10345</name>
</gene>
<protein>
    <recommendedName>
        <fullName evidence="4">N-acetyltransferase domain-containing protein</fullName>
    </recommendedName>
</protein>
<evidence type="ECO:0008006" key="4">
    <source>
        <dbReference type="Google" id="ProtNLM"/>
    </source>
</evidence>
<dbReference type="RefSeq" id="WP_252595562.1">
    <property type="nucleotide sequence ID" value="NZ_CP099489.1"/>
</dbReference>
<feature type="compositionally biased region" description="Polar residues" evidence="1">
    <location>
        <begin position="95"/>
        <end position="112"/>
    </location>
</feature>
<dbReference type="EMBL" id="CP099489">
    <property type="protein sequence ID" value="USQ82014.1"/>
    <property type="molecule type" value="Genomic_DNA"/>
</dbReference>
<evidence type="ECO:0000313" key="2">
    <source>
        <dbReference type="EMBL" id="USQ82014.1"/>
    </source>
</evidence>
<organism evidence="2 3">
    <name type="scientific">Ornithinimicrobium faecis</name>
    <dbReference type="NCBI Taxonomy" id="2934158"/>
    <lineage>
        <taxon>Bacteria</taxon>
        <taxon>Bacillati</taxon>
        <taxon>Actinomycetota</taxon>
        <taxon>Actinomycetes</taxon>
        <taxon>Micrococcales</taxon>
        <taxon>Ornithinimicrobiaceae</taxon>
        <taxon>Ornithinimicrobium</taxon>
    </lineage>
</organism>
<dbReference type="Proteomes" id="UP001056455">
    <property type="component" value="Chromosome"/>
</dbReference>
<sequence length="348" mass="36270">MQPAASDSADESFLVRPAREADRHGVPASWWHPDAWRAGARSLVVESAGAIVAAAARCPNRVHPLRHSAWLHLSEGGGRSTTSGEVASGEETSGEVMSSEETSGEVMSSEATSGEVMSGQETSGEETLGAAPSPAGVAVLRALRDAGDLPLSLKAVPGTVEHATIVAAGGVVYQHCPPELVPTGTPTLREWCAAQRAGAARSGVHLVRGAERSTTDLTRAWTQLYEVVHADWSPTAPTADLLEIFGPMIEAELESDSTVLALVDGEIVAASFVFLGSDPAVETVAEALVPGHPHARSAVGACLADVLARTDGRPVEFDGHRSDPHFFPLLASLPDVRAGDTPLDLLEL</sequence>
<evidence type="ECO:0000313" key="3">
    <source>
        <dbReference type="Proteomes" id="UP001056455"/>
    </source>
</evidence>
<accession>A0ABY4YZ01</accession>